<dbReference type="STRING" id="161355.PS9374_06253"/>
<protein>
    <submittedName>
        <fullName evidence="3">Uncharacterized protein</fullName>
    </submittedName>
</protein>
<organism evidence="3 4">
    <name type="scientific">Planomonospora sphaerica</name>
    <dbReference type="NCBI Taxonomy" id="161355"/>
    <lineage>
        <taxon>Bacteria</taxon>
        <taxon>Bacillati</taxon>
        <taxon>Actinomycetota</taxon>
        <taxon>Actinomycetes</taxon>
        <taxon>Streptosporangiales</taxon>
        <taxon>Streptosporangiaceae</taxon>
        <taxon>Planomonospora</taxon>
    </lineage>
</organism>
<dbReference type="EMBL" id="BDCX01000018">
    <property type="protein sequence ID" value="GAT70567.1"/>
    <property type="molecule type" value="Genomic_DNA"/>
</dbReference>
<gene>
    <name evidence="3" type="ORF">PS9374_06253</name>
</gene>
<evidence type="ECO:0000256" key="1">
    <source>
        <dbReference type="SAM" id="MobiDB-lite"/>
    </source>
</evidence>
<reference evidence="4" key="2">
    <citation type="submission" date="2016-04" db="EMBL/GenBank/DDBJ databases">
        <title>Planomonospora sphaerica JCM9374 whole genome shotgun sequence.</title>
        <authorList>
            <person name="Suzuki T."/>
            <person name="Dohra H."/>
            <person name="Kodani S."/>
        </authorList>
    </citation>
    <scope>NUCLEOTIDE SEQUENCE [LARGE SCALE GENOMIC DNA]</scope>
    <source>
        <strain evidence="4">JCM 9374</strain>
    </source>
</reference>
<proteinExistence type="predicted"/>
<feature type="region of interest" description="Disordered" evidence="1">
    <location>
        <begin position="25"/>
        <end position="97"/>
    </location>
</feature>
<dbReference type="AlphaFoldDB" id="A0A161LMW1"/>
<keyword evidence="2" id="KW-0732">Signal</keyword>
<feature type="chain" id="PRO_5007823917" evidence="2">
    <location>
        <begin position="26"/>
        <end position="97"/>
    </location>
</feature>
<evidence type="ECO:0000313" key="4">
    <source>
        <dbReference type="Proteomes" id="UP000077701"/>
    </source>
</evidence>
<accession>A0A161LMW1</accession>
<dbReference type="Proteomes" id="UP000077701">
    <property type="component" value="Unassembled WGS sequence"/>
</dbReference>
<name>A0A161LMW1_9ACTN</name>
<evidence type="ECO:0000313" key="3">
    <source>
        <dbReference type="EMBL" id="GAT70567.1"/>
    </source>
</evidence>
<keyword evidence="4" id="KW-1185">Reference proteome</keyword>
<evidence type="ECO:0000256" key="2">
    <source>
        <dbReference type="SAM" id="SignalP"/>
    </source>
</evidence>
<dbReference type="RefSeq" id="WP_197287249.1">
    <property type="nucleotide sequence ID" value="NZ_BDCX01000018.1"/>
</dbReference>
<feature type="signal peptide" evidence="2">
    <location>
        <begin position="1"/>
        <end position="25"/>
    </location>
</feature>
<reference evidence="3 4" key="1">
    <citation type="journal article" date="2016" name="Genome Announc.">
        <title>Draft Genome Sequence of Planomonospora sphaerica JCM9374, a Rare Actinomycete.</title>
        <authorList>
            <person name="Dohra H."/>
            <person name="Suzuki T."/>
            <person name="Inoue Y."/>
            <person name="Kodani S."/>
        </authorList>
    </citation>
    <scope>NUCLEOTIDE SEQUENCE [LARGE SCALE GENOMIC DNA]</scope>
    <source>
        <strain evidence="3 4">JCM 9374</strain>
    </source>
</reference>
<comment type="caution">
    <text evidence="3">The sequence shown here is derived from an EMBL/GenBank/DDBJ whole genome shotgun (WGS) entry which is preliminary data.</text>
</comment>
<sequence>MNRGSIVLTGLVGLAAALALVAVQAVPTGPPGGGDGAPATPTVAARYAETTAVLERAAGPDPRRRARRRGSGPAAGGQDGRKSVPVSSGPRIPPRQR</sequence>